<dbReference type="AlphaFoldDB" id="A0A0K8VP40"/>
<dbReference type="EMBL" id="GDHF01011999">
    <property type="protein sequence ID" value="JAI40315.1"/>
    <property type="molecule type" value="Transcribed_RNA"/>
</dbReference>
<feature type="chain" id="PRO_5005522353" evidence="1">
    <location>
        <begin position="23"/>
        <end position="177"/>
    </location>
</feature>
<accession>A0A0K8VP40</accession>
<feature type="signal peptide" evidence="1">
    <location>
        <begin position="1"/>
        <end position="22"/>
    </location>
</feature>
<keyword evidence="1" id="KW-0732">Signal</keyword>
<proteinExistence type="predicted"/>
<dbReference type="OrthoDB" id="8192785at2759"/>
<gene>
    <name evidence="2" type="ORF">c0_g1_i1</name>
</gene>
<evidence type="ECO:0000256" key="1">
    <source>
        <dbReference type="SAM" id="SignalP"/>
    </source>
</evidence>
<reference evidence="2" key="1">
    <citation type="submission" date="2015-06" db="EMBL/GenBank/DDBJ databases">
        <authorList>
            <person name="Hoefler B.C."/>
            <person name="Straight P.D."/>
        </authorList>
    </citation>
    <scope>NUCLEOTIDE SEQUENCE</scope>
</reference>
<name>A0A0K8VP40_BACLA</name>
<protein>
    <submittedName>
        <fullName evidence="2">Uncharacterized protein</fullName>
    </submittedName>
</protein>
<dbReference type="InterPro" id="IPR031734">
    <property type="entry name" value="MBF2"/>
</dbReference>
<organism evidence="2">
    <name type="scientific">Bactrocera latifrons</name>
    <name type="common">Malaysian fruit fly</name>
    <name type="synonym">Chaetodacus latifrons</name>
    <dbReference type="NCBI Taxonomy" id="174628"/>
    <lineage>
        <taxon>Eukaryota</taxon>
        <taxon>Metazoa</taxon>
        <taxon>Ecdysozoa</taxon>
        <taxon>Arthropoda</taxon>
        <taxon>Hexapoda</taxon>
        <taxon>Insecta</taxon>
        <taxon>Pterygota</taxon>
        <taxon>Neoptera</taxon>
        <taxon>Endopterygota</taxon>
        <taxon>Diptera</taxon>
        <taxon>Brachycera</taxon>
        <taxon>Muscomorpha</taxon>
        <taxon>Tephritoidea</taxon>
        <taxon>Tephritidae</taxon>
        <taxon>Bactrocera</taxon>
        <taxon>Bactrocera</taxon>
    </lineage>
</organism>
<sequence>MSERVALIGLLAIVSSLLLTNAAVIHQEQLEDGKNVIMQVITPEEMDRILERNPNAVEMKATISSEQEMINGRAMHPRGRSIITYTLGVGREDGDRLVGSESAVNDYDLPTSLSVTVKYPSSGTGAIITHVKITTYQSNTEGRAYVTSGGLGKRDLVMVIEAVKTTYFDYFAYIYGK</sequence>
<evidence type="ECO:0000313" key="2">
    <source>
        <dbReference type="EMBL" id="JAI40315.1"/>
    </source>
</evidence>
<dbReference type="Pfam" id="PF15868">
    <property type="entry name" value="MBF2"/>
    <property type="match status" value="1"/>
</dbReference>